<name>A0A9W6U5I2_9STRA</name>
<reference evidence="2" key="1">
    <citation type="submission" date="2023-04" db="EMBL/GenBank/DDBJ databases">
        <title>Phytophthora lilii NBRC 32176.</title>
        <authorList>
            <person name="Ichikawa N."/>
            <person name="Sato H."/>
            <person name="Tonouchi N."/>
        </authorList>
    </citation>
    <scope>NUCLEOTIDE SEQUENCE</scope>
    <source>
        <strain evidence="2">NBRC 32176</strain>
    </source>
</reference>
<organism evidence="2 3">
    <name type="scientific">Phytophthora lilii</name>
    <dbReference type="NCBI Taxonomy" id="2077276"/>
    <lineage>
        <taxon>Eukaryota</taxon>
        <taxon>Sar</taxon>
        <taxon>Stramenopiles</taxon>
        <taxon>Oomycota</taxon>
        <taxon>Peronosporomycetes</taxon>
        <taxon>Peronosporales</taxon>
        <taxon>Peronosporaceae</taxon>
        <taxon>Phytophthora</taxon>
    </lineage>
</organism>
<dbReference type="AlphaFoldDB" id="A0A9W6U5I2"/>
<proteinExistence type="predicted"/>
<dbReference type="EMBL" id="BSXW01000559">
    <property type="protein sequence ID" value="GMF25545.1"/>
    <property type="molecule type" value="Genomic_DNA"/>
</dbReference>
<sequence length="195" mass="22005">MTDATLDIWTQDTRLAILLHCLQHFADTSTAPDRSKWAQEWGNALQAQSHANPELLNLYPDELWKILKQHKYWDSELLKLCGLRCYATGLLSVGLRDRSVADTVVNNDTPLKLLKRARMYASKLEKERQQALKYIQDHPRLATSRHKKARSGGGSAATKATTPQRSLKRKHSDAVNRTPVHGNEHSDAEAGVNMN</sequence>
<keyword evidence="3" id="KW-1185">Reference proteome</keyword>
<evidence type="ECO:0000256" key="1">
    <source>
        <dbReference type="SAM" id="MobiDB-lite"/>
    </source>
</evidence>
<comment type="caution">
    <text evidence="2">The sequence shown here is derived from an EMBL/GenBank/DDBJ whole genome shotgun (WGS) entry which is preliminary data.</text>
</comment>
<gene>
    <name evidence="2" type="ORF">Plil01_001056200</name>
</gene>
<feature type="region of interest" description="Disordered" evidence="1">
    <location>
        <begin position="139"/>
        <end position="195"/>
    </location>
</feature>
<dbReference type="OrthoDB" id="27563at2759"/>
<accession>A0A9W6U5I2</accession>
<evidence type="ECO:0000313" key="3">
    <source>
        <dbReference type="Proteomes" id="UP001165083"/>
    </source>
</evidence>
<evidence type="ECO:0000313" key="2">
    <source>
        <dbReference type="EMBL" id="GMF25545.1"/>
    </source>
</evidence>
<protein>
    <submittedName>
        <fullName evidence="2">Unnamed protein product</fullName>
    </submittedName>
</protein>
<dbReference type="Proteomes" id="UP001165083">
    <property type="component" value="Unassembled WGS sequence"/>
</dbReference>